<keyword evidence="4 11" id="KW-0812">Transmembrane</keyword>
<dbReference type="FunFam" id="4.10.49.10:FF:000001">
    <property type="entry name" value="Cytochrome c oxidase subunit 7C"/>
    <property type="match status" value="1"/>
</dbReference>
<proteinExistence type="inferred from homology"/>
<evidence type="ECO:0000313" key="13">
    <source>
        <dbReference type="Proteomes" id="UP001360560"/>
    </source>
</evidence>
<evidence type="ECO:0000256" key="1">
    <source>
        <dbReference type="ARBA" id="ARBA00004434"/>
    </source>
</evidence>
<evidence type="ECO:0000256" key="10">
    <source>
        <dbReference type="ARBA" id="ARBA00071004"/>
    </source>
</evidence>
<name>A0AAV5QI51_9ASCO</name>
<accession>A0AAV5QI51</accession>
<dbReference type="InterPro" id="IPR004202">
    <property type="entry name" value="COX7C/Cox8"/>
</dbReference>
<keyword evidence="8 11" id="KW-0496">Mitochondrion</keyword>
<evidence type="ECO:0000256" key="9">
    <source>
        <dbReference type="ARBA" id="ARBA00023136"/>
    </source>
</evidence>
<protein>
    <recommendedName>
        <fullName evidence="10 11">Cytochrome c oxidase subunit 8, mitochondrial</fullName>
    </recommendedName>
    <alternativeName>
        <fullName evidence="11">Cytochrome c oxidase polypeptide VIII</fullName>
    </alternativeName>
</protein>
<keyword evidence="6 11" id="KW-0809">Transit peptide</keyword>
<dbReference type="PANTHER" id="PTHR13313:SF0">
    <property type="entry name" value="CYTOCHROME C OXIDASE SUBUNIT 7C, MITOCHONDRIAL"/>
    <property type="match status" value="1"/>
</dbReference>
<dbReference type="GO" id="GO:0005743">
    <property type="term" value="C:mitochondrial inner membrane"/>
    <property type="evidence" value="ECO:0007669"/>
    <property type="project" value="UniProtKB-SubCell"/>
</dbReference>
<evidence type="ECO:0000256" key="4">
    <source>
        <dbReference type="ARBA" id="ARBA00022692"/>
    </source>
</evidence>
<evidence type="ECO:0000256" key="3">
    <source>
        <dbReference type="ARBA" id="ARBA00010514"/>
    </source>
</evidence>
<dbReference type="CDD" id="cd00929">
    <property type="entry name" value="Cyt_c_Oxidase_VIIc"/>
    <property type="match status" value="1"/>
</dbReference>
<dbReference type="GO" id="GO:0045277">
    <property type="term" value="C:respiratory chain complex IV"/>
    <property type="evidence" value="ECO:0007669"/>
    <property type="project" value="UniProtKB-UniRule"/>
</dbReference>
<evidence type="ECO:0000256" key="11">
    <source>
        <dbReference type="RuleBase" id="RU368123"/>
    </source>
</evidence>
<dbReference type="GO" id="GO:0006123">
    <property type="term" value="P:mitochondrial electron transport, cytochrome c to oxygen"/>
    <property type="evidence" value="ECO:0007669"/>
    <property type="project" value="UniProtKB-UniRule"/>
</dbReference>
<gene>
    <name evidence="12" type="ORF">DASC09_016490</name>
</gene>
<evidence type="ECO:0000256" key="5">
    <source>
        <dbReference type="ARBA" id="ARBA00022792"/>
    </source>
</evidence>
<sequence>MFARQTTAAARNVVSKRAFSTTTTRASGHYAEGPYSNLPFKVHNRKIPYAAIHFGFFGLGFALPFVAVGWQLYKSGSFNN</sequence>
<keyword evidence="7 11" id="KW-1133">Transmembrane helix</keyword>
<evidence type="ECO:0000256" key="6">
    <source>
        <dbReference type="ARBA" id="ARBA00022946"/>
    </source>
</evidence>
<evidence type="ECO:0000256" key="8">
    <source>
        <dbReference type="ARBA" id="ARBA00023128"/>
    </source>
</evidence>
<comment type="pathway">
    <text evidence="2 11">Energy metabolism; oxidative phosphorylation.</text>
</comment>
<keyword evidence="13" id="KW-1185">Reference proteome</keyword>
<dbReference type="Pfam" id="PF02935">
    <property type="entry name" value="COX7C"/>
    <property type="match status" value="1"/>
</dbReference>
<comment type="function">
    <text evidence="11">Component of the cytochrome c oxidase, the last enzyme in the mitochondrial electron transport chain which drives oxidative phosphorylation. The respiratory chain contains 3 multisubunit complexes succinate dehydrogenase (complex II, CII), ubiquinol-cytochrome c oxidoreductase (cytochrome b-c1 complex, complex III, CIII) and cytochrome c oxidase (complex IV, CIV), that cooperate to transfer electrons derived from NADH and succinate to molecular oxygen, creating an electrochemical gradient over the inner membrane that drives transmembrane transport and the ATP synthase. Cytochrome c oxidase is the component of the respiratory chain that catalyzes the reduction of oxygen to water. Electrons originating from reduced cytochrome c in the intermembrane space (IMS) are transferred via the dinuclear copper A center (CU(A)) of subunit 2 and heme A of subunit 1 to the active site in subunit 1, a binuclear center (BNC) formed by heme A3 and copper B (CU(B)). The BNC reduces molecular oxygen to 2 water molecules using 4 electrons from cytochrome c in the IMS and 4 protons from the mitochondrial matrix.</text>
</comment>
<dbReference type="AlphaFoldDB" id="A0AAV5QI51"/>
<evidence type="ECO:0000313" key="12">
    <source>
        <dbReference type="EMBL" id="GMM34324.1"/>
    </source>
</evidence>
<dbReference type="RefSeq" id="XP_064851324.1">
    <property type="nucleotide sequence ID" value="XM_064995252.1"/>
</dbReference>
<dbReference type="PANTHER" id="PTHR13313">
    <property type="entry name" value="CYTOCHROME C OXIDASE SUBUNIT VIIC"/>
    <property type="match status" value="1"/>
</dbReference>
<comment type="subunit">
    <text evidence="11">Component of the cytochrome c oxidase (complex IV, CIV), a multisubunit enzyme composed of a catalytic core of 3 subunits and several supernumerary subunits. The complex exists as a monomer or a dimer and forms supercomplexes (SCs) in the inner mitochondrial membrane with ubiquinol-cytochrome c oxidoreductase (cytochrome b-c1 complex, complex III, CIII).</text>
</comment>
<comment type="caution">
    <text evidence="12">The sequence shown here is derived from an EMBL/GenBank/DDBJ whole genome shotgun (WGS) entry which is preliminary data.</text>
</comment>
<evidence type="ECO:0000256" key="2">
    <source>
        <dbReference type="ARBA" id="ARBA00004673"/>
    </source>
</evidence>
<keyword evidence="5 11" id="KW-0999">Mitochondrion inner membrane</keyword>
<keyword evidence="9 11" id="KW-0472">Membrane</keyword>
<dbReference type="SUPFAM" id="SSF81427">
    <property type="entry name" value="Mitochondrial cytochrome c oxidase subunit VIIc (aka VIIIa)"/>
    <property type="match status" value="1"/>
</dbReference>
<dbReference type="GeneID" id="90072303"/>
<comment type="similarity">
    <text evidence="3 11">Belongs to the cytochrome c oxidase VIIc family.</text>
</comment>
<evidence type="ECO:0000256" key="7">
    <source>
        <dbReference type="ARBA" id="ARBA00022989"/>
    </source>
</evidence>
<reference evidence="12 13" key="1">
    <citation type="journal article" date="2023" name="Elife">
        <title>Identification of key yeast species and microbe-microbe interactions impacting larval growth of Drosophila in the wild.</title>
        <authorList>
            <person name="Mure A."/>
            <person name="Sugiura Y."/>
            <person name="Maeda R."/>
            <person name="Honda K."/>
            <person name="Sakurai N."/>
            <person name="Takahashi Y."/>
            <person name="Watada M."/>
            <person name="Katoh T."/>
            <person name="Gotoh A."/>
            <person name="Gotoh Y."/>
            <person name="Taniguchi I."/>
            <person name="Nakamura K."/>
            <person name="Hayashi T."/>
            <person name="Katayama T."/>
            <person name="Uemura T."/>
            <person name="Hattori Y."/>
        </authorList>
    </citation>
    <scope>NUCLEOTIDE SEQUENCE [LARGE SCALE GENOMIC DNA]</scope>
    <source>
        <strain evidence="12 13">SC-9</strain>
    </source>
</reference>
<dbReference type="Proteomes" id="UP001360560">
    <property type="component" value="Unassembled WGS sequence"/>
</dbReference>
<organism evidence="12 13">
    <name type="scientific">Saccharomycopsis crataegensis</name>
    <dbReference type="NCBI Taxonomy" id="43959"/>
    <lineage>
        <taxon>Eukaryota</taxon>
        <taxon>Fungi</taxon>
        <taxon>Dikarya</taxon>
        <taxon>Ascomycota</taxon>
        <taxon>Saccharomycotina</taxon>
        <taxon>Saccharomycetes</taxon>
        <taxon>Saccharomycopsidaceae</taxon>
        <taxon>Saccharomycopsis</taxon>
    </lineage>
</organism>
<dbReference type="EMBL" id="BTFZ01000002">
    <property type="protein sequence ID" value="GMM34324.1"/>
    <property type="molecule type" value="Genomic_DNA"/>
</dbReference>
<dbReference type="Gene3D" id="4.10.49.10">
    <property type="entry name" value="Cytochrome c oxidase subunit VIIc"/>
    <property type="match status" value="1"/>
</dbReference>
<feature type="transmembrane region" description="Helical" evidence="11">
    <location>
        <begin position="50"/>
        <end position="73"/>
    </location>
</feature>
<dbReference type="InterPro" id="IPR036636">
    <property type="entry name" value="COX7C/Cox8_sf"/>
</dbReference>
<comment type="subcellular location">
    <subcellularLocation>
        <location evidence="1 11">Mitochondrion inner membrane</location>
        <topology evidence="1 11">Single-pass membrane protein</topology>
    </subcellularLocation>
</comment>